<reference evidence="1 2" key="1">
    <citation type="submission" date="2024-05" db="EMBL/GenBank/DDBJ databases">
        <authorList>
            <person name="Duchaud E."/>
        </authorList>
    </citation>
    <scope>NUCLEOTIDE SEQUENCE [LARGE SCALE GENOMIC DNA]</scope>
    <source>
        <strain evidence="1">Ena-SAMPLE-TAB-13-05-2024-13:56:06:370-140305</strain>
    </source>
</reference>
<keyword evidence="2" id="KW-1185">Reference proteome</keyword>
<name>A0ABP1FCP4_9FLAO</name>
<sequence>MESIYKIYDNSIGISFKWKNVKTNLTQIIFRDTGFHLTTEEIEIFIDKICDTKSQKPCNACGLNSIDCRSLLLQTPSDKVSMAISYSELSEIEDLLRGTLFQIRMNNYLSDLCKN</sequence>
<proteinExistence type="predicted"/>
<comment type="caution">
    <text evidence="1">The sequence shown here is derived from an EMBL/GenBank/DDBJ whole genome shotgun (WGS) entry which is preliminary data.</text>
</comment>
<dbReference type="RefSeq" id="WP_348705175.1">
    <property type="nucleotide sequence ID" value="NZ_CAXIYA010000033.1"/>
</dbReference>
<dbReference type="EMBL" id="CAXJRC010000022">
    <property type="protein sequence ID" value="CAL2107048.1"/>
    <property type="molecule type" value="Genomic_DNA"/>
</dbReference>
<organism evidence="1 2">
    <name type="scientific">Tenacibaculum vairaonense</name>
    <dbReference type="NCBI Taxonomy" id="3137860"/>
    <lineage>
        <taxon>Bacteria</taxon>
        <taxon>Pseudomonadati</taxon>
        <taxon>Bacteroidota</taxon>
        <taxon>Flavobacteriia</taxon>
        <taxon>Flavobacteriales</taxon>
        <taxon>Flavobacteriaceae</taxon>
        <taxon>Tenacibaculum</taxon>
    </lineage>
</organism>
<protein>
    <submittedName>
        <fullName evidence="1">Uncharacterized protein</fullName>
    </submittedName>
</protein>
<evidence type="ECO:0000313" key="1">
    <source>
        <dbReference type="EMBL" id="CAL2107048.1"/>
    </source>
</evidence>
<accession>A0ABP1FCP4</accession>
<dbReference type="Proteomes" id="UP001497602">
    <property type="component" value="Unassembled WGS sequence"/>
</dbReference>
<evidence type="ECO:0000313" key="2">
    <source>
        <dbReference type="Proteomes" id="UP001497602"/>
    </source>
</evidence>
<gene>
    <name evidence="1" type="ORF">T190115A13A_20328</name>
</gene>